<dbReference type="GO" id="GO:0030261">
    <property type="term" value="P:chromosome condensation"/>
    <property type="evidence" value="ECO:0007669"/>
    <property type="project" value="InterPro"/>
</dbReference>
<dbReference type="AlphaFoldDB" id="F4QRP3"/>
<dbReference type="InterPro" id="IPR011890">
    <property type="entry name" value="SMC_prok"/>
</dbReference>
<dbReference type="GO" id="GO:0003677">
    <property type="term" value="F:DNA binding"/>
    <property type="evidence" value="ECO:0007669"/>
    <property type="project" value="UniProtKB-UniRule"/>
</dbReference>
<dbReference type="FunFam" id="3.40.50.300:FF:000901">
    <property type="entry name" value="Chromosome partition protein Smc"/>
    <property type="match status" value="1"/>
</dbReference>
<dbReference type="OrthoDB" id="9808768at2"/>
<comment type="function">
    <text evidence="7">Required for chromosome condensation and partitioning.</text>
</comment>
<dbReference type="InterPro" id="IPR024704">
    <property type="entry name" value="SMC"/>
</dbReference>
<feature type="coiled-coil region" evidence="7">
    <location>
        <begin position="177"/>
        <end position="221"/>
    </location>
</feature>
<evidence type="ECO:0000313" key="10">
    <source>
        <dbReference type="Proteomes" id="UP000006512"/>
    </source>
</evidence>
<keyword evidence="2 7" id="KW-0963">Cytoplasm</keyword>
<dbReference type="InterPro" id="IPR036277">
    <property type="entry name" value="SMC_hinge_sf"/>
</dbReference>
<feature type="coiled-coil region" evidence="7">
    <location>
        <begin position="951"/>
        <end position="992"/>
    </location>
</feature>
<dbReference type="NCBIfam" id="TIGR02168">
    <property type="entry name" value="SMC_prok_B"/>
    <property type="match status" value="1"/>
</dbReference>
<evidence type="ECO:0000259" key="8">
    <source>
        <dbReference type="Pfam" id="PF02463"/>
    </source>
</evidence>
<evidence type="ECO:0000256" key="2">
    <source>
        <dbReference type="ARBA" id="ARBA00022490"/>
    </source>
</evidence>
<sequence length="1156" mass="126647">MQFQKIKLSGFKSFVDATEFRIDPGLTGIVGPNGCGKSNLLEALRWVMGATSAKAMRGAGMDDVIFAGSDKRPSRNWAEVTLTIDNSDRLAPQPFTDQPVLDVARRIDRGAGSSYRINGKEVRARDVQLLFADASTGANSPALVRQGQISELIAAKPQNRRRVLEEAGGVSGLHSRRHEAELRLTAAESNLSRLDDIARELDSALSRLKREARQAEKYKKISAEIRALQKAILHAKWLEVRSLLEGAVNDMQAQSQRVETSSRAASVAQTVAIEATEAIPPLREEEAVAATVMHRLTVEKERLDLEEKQAAAEIERLKNELSRLRADFQRELDLSSDGSIQLERLQSSLTRVQAEIADAPSREPELRAAVDAAEAERRQGDAAIEAMAAEQAAQVERQRLEGARLAEAKARFDRIAAQLQTAHNERNALGTFDYTAVDRLKAEAAHGQTELDAARKLTEELEGARIGLVNAEAQARKTVRELEDQLGRMNSEARGLSQILQGGQKANKPVLDEVRPEKGYELALAAALGDDLNLTLSKKSGDALAFWSEDFESRAVHIDLKTLGATPLSAHVRAPAALALRLSTIGVVTAAEAEKLHGQLPVGARLVSKEGDLWRWDGLIVRAKAPKPAAVRLAQRNRLDELEADIAVLKPRFTEAQTAQTTAADAQRRHEDTVRQARNRIPDLERLVRSKQLALEERLRAQTHYEARLEGLEASLVRLSGDHGEMENLYRLAVASQSDALDTATMKATLDAARAIAEGKRQSVMRARAELDQEMSNRAAREGRERTLSRELADWTRRTQDSGSRLIKLEKDQEATRANLEKAQAAPQQFESRRIALIDQLEVAQKRLSAARDALNAAETAKRDGDINLRMAEQEASAAREERAGAQARLEGIQARATEVEAVILDQTGGTPDDLGRRLKEEAIATPADASGAESLLSGLERERDGLGAVNLRAEEEAAEYEGRLDTLGRERADLITAIAKLRDGIDELNAEGRERLLAAFEIINEHFKTLFVSLFGGGSAELRLVESEDPLEAGLEIFACPPGKRLSTMSLMSGGEQALTATALIFGVFLANPAPVCVLDEVDAPLDDANVDRYCRLLAEMRTRTRTRFIAITHNPVTMSRMDRLFGVTMAERGVSQLVSVDLSQAEALVAEDVA</sequence>
<evidence type="ECO:0000256" key="3">
    <source>
        <dbReference type="ARBA" id="ARBA00022741"/>
    </source>
</evidence>
<gene>
    <name evidence="7 9" type="primary">smc</name>
    <name evidence="9" type="ORF">ABI_31840</name>
</gene>
<dbReference type="Gene3D" id="3.40.50.300">
    <property type="entry name" value="P-loop containing nucleotide triphosphate hydrolases"/>
    <property type="match status" value="2"/>
</dbReference>
<dbReference type="SUPFAM" id="SSF52540">
    <property type="entry name" value="P-loop containing nucleoside triphosphate hydrolases"/>
    <property type="match status" value="1"/>
</dbReference>
<dbReference type="EMBL" id="GL883079">
    <property type="protein sequence ID" value="EGF90169.1"/>
    <property type="molecule type" value="Genomic_DNA"/>
</dbReference>
<evidence type="ECO:0000313" key="9">
    <source>
        <dbReference type="EMBL" id="EGF90169.1"/>
    </source>
</evidence>
<dbReference type="HAMAP" id="MF_01894">
    <property type="entry name" value="Smc_prok"/>
    <property type="match status" value="1"/>
</dbReference>
<name>F4QRP3_9CAUL</name>
<keyword evidence="10" id="KW-1185">Reference proteome</keyword>
<comment type="subunit">
    <text evidence="7">Homodimer.</text>
</comment>
<dbReference type="CDD" id="cd03278">
    <property type="entry name" value="ABC_SMC_barmotin"/>
    <property type="match status" value="1"/>
</dbReference>
<evidence type="ECO:0000256" key="5">
    <source>
        <dbReference type="ARBA" id="ARBA00023054"/>
    </source>
</evidence>
<dbReference type="HOGENOM" id="CLU_001042_2_2_5"/>
<dbReference type="GO" id="GO:0005694">
    <property type="term" value="C:chromosome"/>
    <property type="evidence" value="ECO:0007669"/>
    <property type="project" value="InterPro"/>
</dbReference>
<organism evidence="9 10">
    <name type="scientific">Asticcacaulis biprosthecium C19</name>
    <dbReference type="NCBI Taxonomy" id="715226"/>
    <lineage>
        <taxon>Bacteria</taxon>
        <taxon>Pseudomonadati</taxon>
        <taxon>Pseudomonadota</taxon>
        <taxon>Alphaproteobacteria</taxon>
        <taxon>Caulobacterales</taxon>
        <taxon>Caulobacteraceae</taxon>
        <taxon>Asticcacaulis</taxon>
    </lineage>
</organism>
<comment type="subcellular location">
    <subcellularLocation>
        <location evidence="1 7">Cytoplasm</location>
    </subcellularLocation>
</comment>
<dbReference type="GO" id="GO:0005524">
    <property type="term" value="F:ATP binding"/>
    <property type="evidence" value="ECO:0007669"/>
    <property type="project" value="UniProtKB-UniRule"/>
</dbReference>
<dbReference type="RefSeq" id="WP_006273968.1">
    <property type="nucleotide sequence ID" value="NZ_GL883079.1"/>
</dbReference>
<evidence type="ECO:0000256" key="4">
    <source>
        <dbReference type="ARBA" id="ARBA00022840"/>
    </source>
</evidence>
<dbReference type="GO" id="GO:0007062">
    <property type="term" value="P:sister chromatid cohesion"/>
    <property type="evidence" value="ECO:0007669"/>
    <property type="project" value="InterPro"/>
</dbReference>
<accession>F4QRP3</accession>
<feature type="domain" description="RecF/RecN/SMC N-terminal" evidence="8">
    <location>
        <begin position="4"/>
        <end position="1137"/>
    </location>
</feature>
<feature type="coiled-coil region" evidence="7">
    <location>
        <begin position="806"/>
        <end position="896"/>
    </location>
</feature>
<dbReference type="SUPFAM" id="SSF75553">
    <property type="entry name" value="Smc hinge domain"/>
    <property type="match status" value="1"/>
</dbReference>
<comment type="similarity">
    <text evidence="7">Belongs to the SMC family.</text>
</comment>
<dbReference type="Proteomes" id="UP000006512">
    <property type="component" value="Unassembled WGS sequence"/>
</dbReference>
<dbReference type="Pfam" id="PF02463">
    <property type="entry name" value="SMC_N"/>
    <property type="match status" value="1"/>
</dbReference>
<keyword evidence="6 7" id="KW-0238">DNA-binding</keyword>
<feature type="coiled-coil region" evidence="7">
    <location>
        <begin position="405"/>
        <end position="499"/>
    </location>
</feature>
<keyword evidence="5 7" id="KW-0175">Coiled coil</keyword>
<protein>
    <recommendedName>
        <fullName evidence="7">Chromosome partition protein Smc</fullName>
    </recommendedName>
</protein>
<feature type="coiled-coil region" evidence="7">
    <location>
        <begin position="293"/>
        <end position="334"/>
    </location>
</feature>
<dbReference type="InterPro" id="IPR003395">
    <property type="entry name" value="RecF/RecN/SMC_N"/>
</dbReference>
<feature type="binding site" evidence="7">
    <location>
        <begin position="32"/>
        <end position="39"/>
    </location>
    <ligand>
        <name>ATP</name>
        <dbReference type="ChEBI" id="CHEBI:30616"/>
    </ligand>
</feature>
<dbReference type="PANTHER" id="PTHR43977">
    <property type="entry name" value="STRUCTURAL MAINTENANCE OF CHROMOSOMES PROTEIN 3"/>
    <property type="match status" value="1"/>
</dbReference>
<proteinExistence type="inferred from homology"/>
<keyword evidence="4 7" id="KW-0067">ATP-binding</keyword>
<reference evidence="10" key="1">
    <citation type="submission" date="2011-03" db="EMBL/GenBank/DDBJ databases">
        <title>Draft genome sequence of Brevundimonas diminuta.</title>
        <authorList>
            <person name="Brown P.J.B."/>
            <person name="Buechlein A."/>
            <person name="Hemmerich C."/>
            <person name="Brun Y.V."/>
        </authorList>
    </citation>
    <scope>NUCLEOTIDE SEQUENCE [LARGE SCALE GENOMIC DNA]</scope>
    <source>
        <strain evidence="10">C19</strain>
    </source>
</reference>
<dbReference type="InterPro" id="IPR027417">
    <property type="entry name" value="P-loop_NTPase"/>
</dbReference>
<evidence type="ECO:0000256" key="6">
    <source>
        <dbReference type="ARBA" id="ARBA00023125"/>
    </source>
</evidence>
<comment type="domain">
    <text evidence="7">Contains large globular domains required for ATP hydrolysis at each terminus and a third globular domain forming a flexible hinge near the middle of the molecule. These domains are separated by coiled-coil structures.</text>
</comment>
<dbReference type="STRING" id="715226.ABI_31840"/>
<dbReference type="GO" id="GO:0006260">
    <property type="term" value="P:DNA replication"/>
    <property type="evidence" value="ECO:0007669"/>
    <property type="project" value="UniProtKB-UniRule"/>
</dbReference>
<dbReference type="eggNOG" id="COG1196">
    <property type="taxonomic scope" value="Bacteria"/>
</dbReference>
<evidence type="ECO:0000256" key="7">
    <source>
        <dbReference type="HAMAP-Rule" id="MF_01894"/>
    </source>
</evidence>
<dbReference type="GO" id="GO:0016887">
    <property type="term" value="F:ATP hydrolysis activity"/>
    <property type="evidence" value="ECO:0007669"/>
    <property type="project" value="InterPro"/>
</dbReference>
<dbReference type="GO" id="GO:0007059">
    <property type="term" value="P:chromosome segregation"/>
    <property type="evidence" value="ECO:0007669"/>
    <property type="project" value="UniProtKB-UniRule"/>
</dbReference>
<dbReference type="GO" id="GO:0005737">
    <property type="term" value="C:cytoplasm"/>
    <property type="evidence" value="ECO:0007669"/>
    <property type="project" value="UniProtKB-SubCell"/>
</dbReference>
<dbReference type="PIRSF" id="PIRSF005719">
    <property type="entry name" value="SMC"/>
    <property type="match status" value="1"/>
</dbReference>
<keyword evidence="3 7" id="KW-0547">Nucleotide-binding</keyword>
<evidence type="ECO:0000256" key="1">
    <source>
        <dbReference type="ARBA" id="ARBA00004496"/>
    </source>
</evidence>